<dbReference type="PANTHER" id="PTHR13822">
    <property type="entry name" value="ATP SYNTHASE DELTA/EPSILON CHAIN"/>
    <property type="match status" value="1"/>
</dbReference>
<reference evidence="16 17" key="1">
    <citation type="submission" date="2016-09" db="EMBL/GenBank/DDBJ databases">
        <authorList>
            <person name="Capua I."/>
            <person name="De Benedictis P."/>
            <person name="Joannis T."/>
            <person name="Lombin L.H."/>
            <person name="Cattoli G."/>
        </authorList>
    </citation>
    <scope>NUCLEOTIDE SEQUENCE [LARGE SCALE GENOMIC DNA]</scope>
    <source>
        <strain evidence="16 17">ANC 4671</strain>
    </source>
</reference>
<evidence type="ECO:0000256" key="9">
    <source>
        <dbReference type="ARBA" id="ARBA00023196"/>
    </source>
</evidence>
<dbReference type="AlphaFoldDB" id="A0A1E7RCX0"/>
<dbReference type="GO" id="GO:0012505">
    <property type="term" value="C:endomembrane system"/>
    <property type="evidence" value="ECO:0007669"/>
    <property type="project" value="UniProtKB-SubCell"/>
</dbReference>
<comment type="subunit">
    <text evidence="4 13 14">F-type ATPases have 2 components, CF(1) - the catalytic core - and CF(0) - the membrane proton channel. CF(1) has five subunits: alpha(3), beta(3), gamma(1), delta(1), epsilon(1). CF(0) has three main subunits: a, b and c.</text>
</comment>
<keyword evidence="7 13" id="KW-0406">Ion transport</keyword>
<evidence type="ECO:0000256" key="7">
    <source>
        <dbReference type="ARBA" id="ARBA00023065"/>
    </source>
</evidence>
<dbReference type="GO" id="GO:0045259">
    <property type="term" value="C:proton-transporting ATP synthase complex"/>
    <property type="evidence" value="ECO:0007669"/>
    <property type="project" value="UniProtKB-KW"/>
</dbReference>
<comment type="similarity">
    <text evidence="3 13 14">Belongs to the ATPase epsilon chain family.</text>
</comment>
<keyword evidence="13" id="KW-0375">Hydrogen ion transport</keyword>
<comment type="subcellular location">
    <subcellularLocation>
        <location evidence="13">Cell membrane</location>
        <topology evidence="13">Peripheral membrane protein</topology>
    </subcellularLocation>
    <subcellularLocation>
        <location evidence="2">Endomembrane system</location>
        <topology evidence="2">Peripheral membrane protein</topology>
    </subcellularLocation>
</comment>
<dbReference type="GO" id="GO:0005886">
    <property type="term" value="C:plasma membrane"/>
    <property type="evidence" value="ECO:0007669"/>
    <property type="project" value="UniProtKB-SubCell"/>
</dbReference>
<comment type="function">
    <text evidence="1 13">Produces ATP from ADP in the presence of a proton gradient across the membrane.</text>
</comment>
<evidence type="ECO:0000256" key="10">
    <source>
        <dbReference type="ARBA" id="ARBA00023310"/>
    </source>
</evidence>
<dbReference type="EMBL" id="MKKK01000012">
    <property type="protein sequence ID" value="OEY97198.1"/>
    <property type="molecule type" value="Genomic_DNA"/>
</dbReference>
<dbReference type="Gene3D" id="2.60.15.10">
    <property type="entry name" value="F0F1 ATP synthase delta/epsilon subunit, N-terminal"/>
    <property type="match status" value="1"/>
</dbReference>
<dbReference type="Proteomes" id="UP000185895">
    <property type="component" value="Unassembled WGS sequence"/>
</dbReference>
<accession>A0A1E7RCX0</accession>
<keyword evidence="9 13" id="KW-0139">CF(1)</keyword>
<dbReference type="SUPFAM" id="SSF51344">
    <property type="entry name" value="Epsilon subunit of F1F0-ATP synthase N-terminal domain"/>
    <property type="match status" value="1"/>
</dbReference>
<evidence type="ECO:0000259" key="15">
    <source>
        <dbReference type="Pfam" id="PF02823"/>
    </source>
</evidence>
<keyword evidence="17" id="KW-1185">Reference proteome</keyword>
<evidence type="ECO:0000256" key="6">
    <source>
        <dbReference type="ARBA" id="ARBA00022448"/>
    </source>
</evidence>
<proteinExistence type="inferred from homology"/>
<keyword evidence="6 13" id="KW-0813">Transport</keyword>
<evidence type="ECO:0000256" key="8">
    <source>
        <dbReference type="ARBA" id="ARBA00023136"/>
    </source>
</evidence>
<dbReference type="Pfam" id="PF02823">
    <property type="entry name" value="ATP-synt_DE_N"/>
    <property type="match status" value="1"/>
</dbReference>
<sequence>MALMQCTIVCKDRMIYTGKVRVIIARGIEGEVGIYPNHIPFMTMLKAGPLRFVLEDGHEKIGFISGGFLEVQPQMVTVLADSFMHVNSVQEALNLAKNQSA</sequence>
<dbReference type="GO" id="GO:0046933">
    <property type="term" value="F:proton-transporting ATP synthase activity, rotational mechanism"/>
    <property type="evidence" value="ECO:0007669"/>
    <property type="project" value="UniProtKB-UniRule"/>
</dbReference>
<evidence type="ECO:0000256" key="3">
    <source>
        <dbReference type="ARBA" id="ARBA00005712"/>
    </source>
</evidence>
<dbReference type="InterPro" id="IPR020546">
    <property type="entry name" value="ATP_synth_F1_dsu/esu_N"/>
</dbReference>
<keyword evidence="10 13" id="KW-0066">ATP synthesis</keyword>
<dbReference type="NCBIfam" id="TIGR01216">
    <property type="entry name" value="ATP_synt_epsi"/>
    <property type="match status" value="1"/>
</dbReference>
<evidence type="ECO:0000313" key="17">
    <source>
        <dbReference type="Proteomes" id="UP000185895"/>
    </source>
</evidence>
<dbReference type="HAMAP" id="MF_00530">
    <property type="entry name" value="ATP_synth_epsil_bac"/>
    <property type="match status" value="1"/>
</dbReference>
<evidence type="ECO:0000313" key="16">
    <source>
        <dbReference type="EMBL" id="OEY97198.1"/>
    </source>
</evidence>
<dbReference type="InterPro" id="IPR001469">
    <property type="entry name" value="ATP_synth_F1_dsu/esu"/>
</dbReference>
<feature type="domain" description="ATP synthase F1 complex delta/epsilon subunit N-terminal" evidence="15">
    <location>
        <begin position="4"/>
        <end position="82"/>
    </location>
</feature>
<keyword evidence="13" id="KW-1003">Cell membrane</keyword>
<dbReference type="STRING" id="1262585.BJI46_01880"/>
<protein>
    <recommendedName>
        <fullName evidence="5 13">ATP synthase epsilon chain</fullName>
    </recommendedName>
    <alternativeName>
        <fullName evidence="12 13">ATP synthase F1 sector epsilon subunit</fullName>
    </alternativeName>
    <alternativeName>
        <fullName evidence="11 13">F-ATPase epsilon subunit</fullName>
    </alternativeName>
</protein>
<evidence type="ECO:0000256" key="1">
    <source>
        <dbReference type="ARBA" id="ARBA00003543"/>
    </source>
</evidence>
<evidence type="ECO:0000256" key="14">
    <source>
        <dbReference type="RuleBase" id="RU003656"/>
    </source>
</evidence>
<evidence type="ECO:0000256" key="4">
    <source>
        <dbReference type="ARBA" id="ARBA00011648"/>
    </source>
</evidence>
<evidence type="ECO:0000256" key="5">
    <source>
        <dbReference type="ARBA" id="ARBA00014480"/>
    </source>
</evidence>
<dbReference type="InterPro" id="IPR036771">
    <property type="entry name" value="ATPsynth_dsu/esu_N"/>
</dbReference>
<comment type="caution">
    <text evidence="16">The sequence shown here is derived from an EMBL/GenBank/DDBJ whole genome shotgun (WGS) entry which is preliminary data.</text>
</comment>
<organism evidence="16 17">
    <name type="scientific">Acinetobacter qingfengensis</name>
    <dbReference type="NCBI Taxonomy" id="1262585"/>
    <lineage>
        <taxon>Bacteria</taxon>
        <taxon>Pseudomonadati</taxon>
        <taxon>Pseudomonadota</taxon>
        <taxon>Gammaproteobacteria</taxon>
        <taxon>Moraxellales</taxon>
        <taxon>Moraxellaceae</taxon>
        <taxon>Acinetobacter</taxon>
    </lineage>
</organism>
<dbReference type="PANTHER" id="PTHR13822:SF10">
    <property type="entry name" value="ATP SYNTHASE EPSILON CHAIN, CHLOROPLASTIC"/>
    <property type="match status" value="1"/>
</dbReference>
<gene>
    <name evidence="13" type="primary">atpC</name>
    <name evidence="16" type="ORF">BJI46_01880</name>
</gene>
<evidence type="ECO:0000256" key="12">
    <source>
        <dbReference type="ARBA" id="ARBA00031795"/>
    </source>
</evidence>
<evidence type="ECO:0000256" key="2">
    <source>
        <dbReference type="ARBA" id="ARBA00004184"/>
    </source>
</evidence>
<dbReference type="CDD" id="cd12152">
    <property type="entry name" value="F1-ATPase_delta"/>
    <property type="match status" value="1"/>
</dbReference>
<name>A0A1E7RCX0_9GAMM</name>
<dbReference type="RefSeq" id="WP_070069347.1">
    <property type="nucleotide sequence ID" value="NZ_MKKK01000012.1"/>
</dbReference>
<keyword evidence="8 13" id="KW-0472">Membrane</keyword>
<evidence type="ECO:0000256" key="11">
    <source>
        <dbReference type="ARBA" id="ARBA00030215"/>
    </source>
</evidence>
<dbReference type="GO" id="GO:0005524">
    <property type="term" value="F:ATP binding"/>
    <property type="evidence" value="ECO:0007669"/>
    <property type="project" value="UniProtKB-UniRule"/>
</dbReference>
<dbReference type="OrthoDB" id="9791445at2"/>
<evidence type="ECO:0000256" key="13">
    <source>
        <dbReference type="HAMAP-Rule" id="MF_00530"/>
    </source>
</evidence>